<accession>A0ABT5B6U6</accession>
<keyword evidence="8 9" id="KW-0472">Membrane</keyword>
<keyword evidence="4" id="KW-1003">Cell membrane</keyword>
<dbReference type="InterPro" id="IPR001036">
    <property type="entry name" value="Acrflvin-R"/>
</dbReference>
<dbReference type="PANTHER" id="PTHR32063:SF13">
    <property type="entry name" value="MULTIDRUG EFFLUX PUMP SUBUNIT ACRB-RELATED"/>
    <property type="match status" value="1"/>
</dbReference>
<keyword evidence="6 9" id="KW-0812">Transmembrane</keyword>
<keyword evidence="11" id="KW-1185">Reference proteome</keyword>
<dbReference type="InterPro" id="IPR004764">
    <property type="entry name" value="MdtF-like"/>
</dbReference>
<feature type="transmembrane region" description="Helical" evidence="9">
    <location>
        <begin position="366"/>
        <end position="390"/>
    </location>
</feature>
<dbReference type="PRINTS" id="PR00702">
    <property type="entry name" value="ACRIFLAVINRP"/>
</dbReference>
<keyword evidence="7 9" id="KW-1133">Transmembrane helix</keyword>
<evidence type="ECO:0000313" key="11">
    <source>
        <dbReference type="Proteomes" id="UP001217838"/>
    </source>
</evidence>
<evidence type="ECO:0000256" key="1">
    <source>
        <dbReference type="ARBA" id="ARBA00004429"/>
    </source>
</evidence>
<organism evidence="10 11">
    <name type="scientific">Nannocystis radixulma</name>
    <dbReference type="NCBI Taxonomy" id="2995305"/>
    <lineage>
        <taxon>Bacteria</taxon>
        <taxon>Pseudomonadati</taxon>
        <taxon>Myxococcota</taxon>
        <taxon>Polyangia</taxon>
        <taxon>Nannocystales</taxon>
        <taxon>Nannocystaceae</taxon>
        <taxon>Nannocystis</taxon>
    </lineage>
</organism>
<keyword evidence="3" id="KW-0813">Transport</keyword>
<dbReference type="SUPFAM" id="SSF82866">
    <property type="entry name" value="Multidrug efflux transporter AcrB transmembrane domain"/>
    <property type="match status" value="2"/>
</dbReference>
<evidence type="ECO:0000256" key="6">
    <source>
        <dbReference type="ARBA" id="ARBA00022692"/>
    </source>
</evidence>
<evidence type="ECO:0000256" key="4">
    <source>
        <dbReference type="ARBA" id="ARBA00022475"/>
    </source>
</evidence>
<evidence type="ECO:0000256" key="7">
    <source>
        <dbReference type="ARBA" id="ARBA00022989"/>
    </source>
</evidence>
<feature type="transmembrane region" description="Helical" evidence="9">
    <location>
        <begin position="997"/>
        <end position="1023"/>
    </location>
</feature>
<feature type="transmembrane region" description="Helical" evidence="9">
    <location>
        <begin position="870"/>
        <end position="887"/>
    </location>
</feature>
<evidence type="ECO:0000256" key="2">
    <source>
        <dbReference type="ARBA" id="ARBA00010942"/>
    </source>
</evidence>
<sequence>MSRFFIDRPIFAMVLAIIVVLVGGLAITTLPVAQYPAIAPPTISVSASYPGGSAKTLEDTVTQVIEQRMVGLDGLRFVSSSSDGTGSAQLTLTFEPGTDPDIAQVQVQNKLQLAMPQLPQEVQRQGVRVVKSASNFLMIAGFVSMDGSMTRNDIADYVVSALQDPISRVRGVGDVQAFGSQYAMRVWLNPDRLVSYKLTPLDVVAAIQAQNAQVSAGQFGGLPQVKGQQLNATITAQTRLQTAEEFGAIYLKVNPDGSQVRLRDVARVELAGESFDVESFYNGKPTAAMGIRLAVGANALDTADAIRARLQELEQFFPPGLKTVYPVDTTPFVKISIREVIKTLVEAIVLVFAVMYLFLQSFRATLIPTLAVPVVLMGTFGVLAAFGYSINTLTMFGMVLAIGLLVDDAIVVVENVERIMHDTGLEPREATRRSMDQITGALIGIALVLATVFIPMAFFAGSVGTIYRQFSITIVSSMALSVAVALILTPALCATLLKKGQGLATRGFFGLFNRSYERTAGLYHRGLAVLLRWRRLAMLAFLALTAGVGVLFMRLPTGFLPEEDQGSITVQVLLPPGSTMERTRVVMERVTDYFLQQEGDAVESVLSISGFGFSGRGQNSGLAFVRLRDWHEREAVDMRANAITRRASMAFSTIKEATVFAFVPPAISELGNAAGFQLQLEDRAGLGHEALIAARDQLLQAAATEPALTKVRQGGLDDTPQYKIDVDREKAAALGVGLADINATLAATWGGAYVNDFLDLGRTKRVYLQGDAPYRMQPDDISRWYVRNRAGEMVPFSAFASGSWTYGSPKLDRFGGYPTILIQGEAAPGHSSGEAMATMERLMTQMPAGIGHEWSGLSYEERMSGAGAKMLYALSLLVVFLCLAALYESWSIPIAVLLGVPLGVAGALVATKFGGLANDVYFQVGLLTTIGLSAKNAILIVEFAKELREQGKSGVEAALEAARERLRPILMTSLAFGLGVLPLALSSGAGAGAQNAIGIAVLGGVTAGTFLGIILVPVFYVVVARRDPPPRTVAQVPVPGDH</sequence>
<dbReference type="Proteomes" id="UP001217838">
    <property type="component" value="Unassembled WGS sequence"/>
</dbReference>
<feature type="transmembrane region" description="Helical" evidence="9">
    <location>
        <begin position="965"/>
        <end position="985"/>
    </location>
</feature>
<feature type="transmembrane region" description="Helical" evidence="9">
    <location>
        <begin position="340"/>
        <end position="359"/>
    </location>
</feature>
<dbReference type="Gene3D" id="1.20.1640.10">
    <property type="entry name" value="Multidrug efflux transporter AcrB transmembrane domain"/>
    <property type="match status" value="2"/>
</dbReference>
<feature type="transmembrane region" description="Helical" evidence="9">
    <location>
        <begin position="472"/>
        <end position="497"/>
    </location>
</feature>
<dbReference type="Gene3D" id="3.30.2090.10">
    <property type="entry name" value="Multidrug efflux transporter AcrB TolC docking domain, DN and DC subdomains"/>
    <property type="match status" value="2"/>
</dbReference>
<dbReference type="InterPro" id="IPR027463">
    <property type="entry name" value="AcrB_DN_DC_subdom"/>
</dbReference>
<dbReference type="PANTHER" id="PTHR32063">
    <property type="match status" value="1"/>
</dbReference>
<evidence type="ECO:0000256" key="5">
    <source>
        <dbReference type="ARBA" id="ARBA00022519"/>
    </source>
</evidence>
<comment type="subcellular location">
    <subcellularLocation>
        <location evidence="1">Cell inner membrane</location>
        <topology evidence="1">Multi-pass membrane protein</topology>
    </subcellularLocation>
</comment>
<reference evidence="10 11" key="1">
    <citation type="submission" date="2022-11" db="EMBL/GenBank/DDBJ databases">
        <title>Minimal conservation of predation-associated metabolite biosynthetic gene clusters underscores biosynthetic potential of Myxococcota including descriptions for ten novel species: Archangium lansinium sp. nov., Myxococcus landrumus sp. nov., Nannocystis bai.</title>
        <authorList>
            <person name="Ahearne A."/>
            <person name="Stevens C."/>
            <person name="Dowd S."/>
        </authorList>
    </citation>
    <scope>NUCLEOTIDE SEQUENCE [LARGE SCALE GENOMIC DNA]</scope>
    <source>
        <strain evidence="10 11">NCELM</strain>
    </source>
</reference>
<dbReference type="NCBIfam" id="TIGR00915">
    <property type="entry name" value="2A0602"/>
    <property type="match status" value="1"/>
</dbReference>
<dbReference type="Gene3D" id="3.30.70.1430">
    <property type="entry name" value="Multidrug efflux transporter AcrB pore domain"/>
    <property type="match status" value="2"/>
</dbReference>
<evidence type="ECO:0000256" key="8">
    <source>
        <dbReference type="ARBA" id="ARBA00023136"/>
    </source>
</evidence>
<dbReference type="EMBL" id="JAQNDN010000010">
    <property type="protein sequence ID" value="MDC0669844.1"/>
    <property type="molecule type" value="Genomic_DNA"/>
</dbReference>
<dbReference type="Gene3D" id="3.30.70.1440">
    <property type="entry name" value="Multidrug efflux transporter AcrB pore domain"/>
    <property type="match status" value="1"/>
</dbReference>
<dbReference type="Pfam" id="PF00873">
    <property type="entry name" value="ACR_tran"/>
    <property type="match status" value="1"/>
</dbReference>
<keyword evidence="5" id="KW-0997">Cell inner membrane</keyword>
<feature type="transmembrane region" description="Helical" evidence="9">
    <location>
        <begin position="536"/>
        <end position="555"/>
    </location>
</feature>
<dbReference type="SUPFAM" id="SSF82714">
    <property type="entry name" value="Multidrug efflux transporter AcrB TolC docking domain, DN and DC subdomains"/>
    <property type="match status" value="2"/>
</dbReference>
<comment type="similarity">
    <text evidence="2">Belongs to the resistance-nodulation-cell division (RND) (TC 2.A.6) family.</text>
</comment>
<feature type="transmembrane region" description="Helical" evidence="9">
    <location>
        <begin position="438"/>
        <end position="460"/>
    </location>
</feature>
<feature type="transmembrane region" description="Helical" evidence="9">
    <location>
        <begin position="894"/>
        <end position="914"/>
    </location>
</feature>
<name>A0ABT5B6U6_9BACT</name>
<dbReference type="Gene3D" id="3.30.70.1320">
    <property type="entry name" value="Multidrug efflux transporter AcrB pore domain like"/>
    <property type="match status" value="1"/>
</dbReference>
<evidence type="ECO:0000256" key="3">
    <source>
        <dbReference type="ARBA" id="ARBA00022448"/>
    </source>
</evidence>
<protein>
    <submittedName>
        <fullName evidence="10">Efflux RND transporter permease subunit</fullName>
    </submittedName>
</protein>
<comment type="caution">
    <text evidence="10">The sequence shown here is derived from an EMBL/GenBank/DDBJ whole genome shotgun (WGS) entry which is preliminary data.</text>
</comment>
<evidence type="ECO:0000313" key="10">
    <source>
        <dbReference type="EMBL" id="MDC0669844.1"/>
    </source>
</evidence>
<evidence type="ECO:0000256" key="9">
    <source>
        <dbReference type="SAM" id="Phobius"/>
    </source>
</evidence>
<feature type="transmembrane region" description="Helical" evidence="9">
    <location>
        <begin position="920"/>
        <end position="944"/>
    </location>
</feature>
<gene>
    <name evidence="10" type="ORF">POL58_18970</name>
</gene>
<dbReference type="NCBIfam" id="NF000282">
    <property type="entry name" value="RND_permease_1"/>
    <property type="match status" value="1"/>
</dbReference>
<proteinExistence type="inferred from homology"/>
<dbReference type="SUPFAM" id="SSF82693">
    <property type="entry name" value="Multidrug efflux transporter AcrB pore domain, PN1, PN2, PC1 and PC2 subdomains"/>
    <property type="match status" value="3"/>
</dbReference>
<dbReference type="RefSeq" id="WP_271999651.1">
    <property type="nucleotide sequence ID" value="NZ_JAQNDN010000010.1"/>
</dbReference>